<evidence type="ECO:0000256" key="6">
    <source>
        <dbReference type="ARBA" id="ARBA00020337"/>
    </source>
</evidence>
<comment type="caution">
    <text evidence="9">The sequence shown here is derived from an EMBL/GenBank/DDBJ whole genome shotgun (WGS) entry which is preliminary data.</text>
</comment>
<comment type="catalytic activity">
    <reaction evidence="1 7">
        <text>6-phospho-D-glucono-1,5-lactone + H2O = 6-phospho-D-gluconate + H(+)</text>
        <dbReference type="Rhea" id="RHEA:12556"/>
        <dbReference type="ChEBI" id="CHEBI:15377"/>
        <dbReference type="ChEBI" id="CHEBI:15378"/>
        <dbReference type="ChEBI" id="CHEBI:57955"/>
        <dbReference type="ChEBI" id="CHEBI:58759"/>
        <dbReference type="EC" id="3.1.1.31"/>
    </reaction>
</comment>
<evidence type="ECO:0000256" key="1">
    <source>
        <dbReference type="ARBA" id="ARBA00000832"/>
    </source>
</evidence>
<accession>A0A7Y0L5H0</accession>
<dbReference type="Gene3D" id="3.40.50.1360">
    <property type="match status" value="1"/>
</dbReference>
<name>A0A7Y0L5H0_9FIRM</name>
<keyword evidence="7 9" id="KW-0378">Hydrolase</keyword>
<evidence type="ECO:0000259" key="8">
    <source>
        <dbReference type="Pfam" id="PF01182"/>
    </source>
</evidence>
<dbReference type="Pfam" id="PF01182">
    <property type="entry name" value="Glucosamine_iso"/>
    <property type="match status" value="1"/>
</dbReference>
<dbReference type="InterPro" id="IPR039104">
    <property type="entry name" value="6PGL"/>
</dbReference>
<sequence length="234" mass="25741">MTKPEIHVADSPEALVHMVSEWLQRVTLEAIREHGCANLALSGGSTPKPLYQHLASKESLPWSSIRLYFVDERNVGPMDPDSNVRMIREALLNRLPVPPLSVFPWLTETDPRESLARYRQALAILPRSDGYPELDLAMQGMGGDGHTASVFPGSPQELSRDWVAAGPGPGTERLTLTLPLLAHARRVAFLVAGSDKATRVQECLSGESQLPAAWLTRHAREAHWFLDRASASAL</sequence>
<evidence type="ECO:0000256" key="3">
    <source>
        <dbReference type="ARBA" id="ARBA00004961"/>
    </source>
</evidence>
<organism evidence="9 10">
    <name type="scientific">Sulfobacillus harzensis</name>
    <dbReference type="NCBI Taxonomy" id="2729629"/>
    <lineage>
        <taxon>Bacteria</taxon>
        <taxon>Bacillati</taxon>
        <taxon>Bacillota</taxon>
        <taxon>Clostridia</taxon>
        <taxon>Eubacteriales</taxon>
        <taxon>Clostridiales Family XVII. Incertae Sedis</taxon>
        <taxon>Sulfobacillus</taxon>
    </lineage>
</organism>
<evidence type="ECO:0000256" key="7">
    <source>
        <dbReference type="RuleBase" id="RU365095"/>
    </source>
</evidence>
<evidence type="ECO:0000256" key="4">
    <source>
        <dbReference type="ARBA" id="ARBA00010662"/>
    </source>
</evidence>
<dbReference type="GO" id="GO:0005975">
    <property type="term" value="P:carbohydrate metabolic process"/>
    <property type="evidence" value="ECO:0007669"/>
    <property type="project" value="UniProtKB-UniRule"/>
</dbReference>
<dbReference type="SUPFAM" id="SSF100950">
    <property type="entry name" value="NagB/RpiA/CoA transferase-like"/>
    <property type="match status" value="1"/>
</dbReference>
<protein>
    <recommendedName>
        <fullName evidence="6 7">6-phosphogluconolactonase</fullName>
        <shortName evidence="7">6PGL</shortName>
        <ecNumber evidence="5 7">3.1.1.31</ecNumber>
    </recommendedName>
</protein>
<comment type="similarity">
    <text evidence="4 7">Belongs to the glucosamine/galactosamine-6-phosphate isomerase family. 6-phosphogluconolactonase subfamily.</text>
</comment>
<feature type="domain" description="Glucosamine/galactosamine-6-phosphate isomerase" evidence="8">
    <location>
        <begin position="11"/>
        <end position="224"/>
    </location>
</feature>
<dbReference type="PANTHER" id="PTHR11054:SF0">
    <property type="entry name" value="6-PHOSPHOGLUCONOLACTONASE"/>
    <property type="match status" value="1"/>
</dbReference>
<dbReference type="Proteomes" id="UP000533476">
    <property type="component" value="Unassembled WGS sequence"/>
</dbReference>
<comment type="function">
    <text evidence="2 7">Hydrolysis of 6-phosphogluconolactone to 6-phosphogluconate.</text>
</comment>
<dbReference type="InterPro" id="IPR005900">
    <property type="entry name" value="6-phosphogluconolactonase_DevB"/>
</dbReference>
<dbReference type="AlphaFoldDB" id="A0A7Y0L5H0"/>
<dbReference type="PANTHER" id="PTHR11054">
    <property type="entry name" value="6-PHOSPHOGLUCONOLACTONASE"/>
    <property type="match status" value="1"/>
</dbReference>
<evidence type="ECO:0000313" key="10">
    <source>
        <dbReference type="Proteomes" id="UP000533476"/>
    </source>
</evidence>
<evidence type="ECO:0000256" key="2">
    <source>
        <dbReference type="ARBA" id="ARBA00002681"/>
    </source>
</evidence>
<dbReference type="NCBIfam" id="TIGR01198">
    <property type="entry name" value="pgl"/>
    <property type="match status" value="1"/>
</dbReference>
<dbReference type="EC" id="3.1.1.31" evidence="5 7"/>
<dbReference type="InterPro" id="IPR037171">
    <property type="entry name" value="NagB/RpiA_transferase-like"/>
</dbReference>
<dbReference type="RefSeq" id="WP_169099528.1">
    <property type="nucleotide sequence ID" value="NZ_JABBVZ010000032.1"/>
</dbReference>
<dbReference type="GO" id="GO:0006098">
    <property type="term" value="P:pentose-phosphate shunt"/>
    <property type="evidence" value="ECO:0007669"/>
    <property type="project" value="UniProtKB-UniPathway"/>
</dbReference>
<dbReference type="CDD" id="cd01400">
    <property type="entry name" value="6PGL"/>
    <property type="match status" value="1"/>
</dbReference>
<evidence type="ECO:0000256" key="5">
    <source>
        <dbReference type="ARBA" id="ARBA00013198"/>
    </source>
</evidence>
<dbReference type="UniPathway" id="UPA00115">
    <property type="reaction ID" value="UER00409"/>
</dbReference>
<dbReference type="GO" id="GO:0017057">
    <property type="term" value="F:6-phosphogluconolactonase activity"/>
    <property type="evidence" value="ECO:0007669"/>
    <property type="project" value="UniProtKB-UniRule"/>
</dbReference>
<dbReference type="InterPro" id="IPR006148">
    <property type="entry name" value="Glc/Gal-6P_isomerase"/>
</dbReference>
<dbReference type="EMBL" id="JABBVZ010000032">
    <property type="protein sequence ID" value="NMP22830.1"/>
    <property type="molecule type" value="Genomic_DNA"/>
</dbReference>
<evidence type="ECO:0000313" key="9">
    <source>
        <dbReference type="EMBL" id="NMP22830.1"/>
    </source>
</evidence>
<comment type="pathway">
    <text evidence="3 7">Carbohydrate degradation; pentose phosphate pathway; D-ribulose 5-phosphate from D-glucose 6-phosphate (oxidative stage): step 2/3.</text>
</comment>
<proteinExistence type="inferred from homology"/>
<reference evidence="9 10" key="1">
    <citation type="submission" date="2020-04" db="EMBL/GenBank/DDBJ databases">
        <authorList>
            <person name="Zhang R."/>
            <person name="Schippers A."/>
        </authorList>
    </citation>
    <scope>NUCLEOTIDE SEQUENCE [LARGE SCALE GENOMIC DNA]</scope>
    <source>
        <strain evidence="9 10">DSM 109850</strain>
    </source>
</reference>
<keyword evidence="10" id="KW-1185">Reference proteome</keyword>
<gene>
    <name evidence="7 9" type="primary">pgl</name>
    <name evidence="9" type="ORF">HIJ39_10760</name>
</gene>